<comment type="caution">
    <text evidence="2">The sequence shown here is derived from an EMBL/GenBank/DDBJ whole genome shotgun (WGS) entry which is preliminary data.</text>
</comment>
<keyword evidence="3" id="KW-1185">Reference proteome</keyword>
<keyword evidence="1" id="KW-0732">Signal</keyword>
<dbReference type="OrthoDB" id="6340174at2759"/>
<evidence type="ECO:0000313" key="3">
    <source>
        <dbReference type="Proteomes" id="UP000747542"/>
    </source>
</evidence>
<dbReference type="SMART" id="SM00718">
    <property type="entry name" value="DM4_12"/>
    <property type="match status" value="1"/>
</dbReference>
<dbReference type="EMBL" id="JAHLQT010010484">
    <property type="protein sequence ID" value="KAG7172638.1"/>
    <property type="molecule type" value="Genomic_DNA"/>
</dbReference>
<reference evidence="2" key="1">
    <citation type="journal article" date="2021" name="Sci. Adv.">
        <title>The American lobster genome reveals insights on longevity, neural, and immune adaptations.</title>
        <authorList>
            <person name="Polinski J.M."/>
            <person name="Zimin A.V."/>
            <person name="Clark K.F."/>
            <person name="Kohn A.B."/>
            <person name="Sadowski N."/>
            <person name="Timp W."/>
            <person name="Ptitsyn A."/>
            <person name="Khanna P."/>
            <person name="Romanova D.Y."/>
            <person name="Williams P."/>
            <person name="Greenwood S.J."/>
            <person name="Moroz L.L."/>
            <person name="Walt D.R."/>
            <person name="Bodnar A.G."/>
        </authorList>
    </citation>
    <scope>NUCLEOTIDE SEQUENCE</scope>
    <source>
        <strain evidence="2">GMGI-L3</strain>
    </source>
</reference>
<protein>
    <submittedName>
        <fullName evidence="2">Putative DM4/DM12 family-like protein 21</fullName>
    </submittedName>
</protein>
<dbReference type="PANTHER" id="PTHR21398">
    <property type="entry name" value="AGAP007094-PA"/>
    <property type="match status" value="1"/>
</dbReference>
<sequence length="242" mass="27378">MMKVTSPSWRLMMVLLATFAAAAAESTASSVESLLGSALGSDTVRQGVSWSNSLEKEEMLRDTKNNRSTKGVGHQRVKRQLIDFADNAVMEFYFRLVVPYWTLPNVKTRGDYRLEVTYELPNQLLRRRKKRSLVNERSALYSLLGDFLSKAGLDGEECVLRAVCEVGEAPLEEYGILGEFINLIFAPGFQGDEFHRDHIQAEEYGRSYGNCWSAFPDCPMSLREMLHEFFLNNAEVPTENGT</sequence>
<dbReference type="AlphaFoldDB" id="A0A8J5TIC5"/>
<evidence type="ECO:0000313" key="2">
    <source>
        <dbReference type="EMBL" id="KAG7172638.1"/>
    </source>
</evidence>
<proteinExistence type="predicted"/>
<dbReference type="InterPro" id="IPR006631">
    <property type="entry name" value="DM4_12"/>
</dbReference>
<dbReference type="Pfam" id="PF07841">
    <property type="entry name" value="DM4_12"/>
    <property type="match status" value="1"/>
</dbReference>
<gene>
    <name evidence="2" type="ORF">Hamer_G006852</name>
</gene>
<organism evidence="2 3">
    <name type="scientific">Homarus americanus</name>
    <name type="common">American lobster</name>
    <dbReference type="NCBI Taxonomy" id="6706"/>
    <lineage>
        <taxon>Eukaryota</taxon>
        <taxon>Metazoa</taxon>
        <taxon>Ecdysozoa</taxon>
        <taxon>Arthropoda</taxon>
        <taxon>Crustacea</taxon>
        <taxon>Multicrustacea</taxon>
        <taxon>Malacostraca</taxon>
        <taxon>Eumalacostraca</taxon>
        <taxon>Eucarida</taxon>
        <taxon>Decapoda</taxon>
        <taxon>Pleocyemata</taxon>
        <taxon>Astacidea</taxon>
        <taxon>Nephropoidea</taxon>
        <taxon>Nephropidae</taxon>
        <taxon>Homarus</taxon>
    </lineage>
</organism>
<name>A0A8J5TIC5_HOMAM</name>
<feature type="signal peptide" evidence="1">
    <location>
        <begin position="1"/>
        <end position="24"/>
    </location>
</feature>
<evidence type="ECO:0000256" key="1">
    <source>
        <dbReference type="SAM" id="SignalP"/>
    </source>
</evidence>
<accession>A0A8J5TIC5</accession>
<dbReference type="Proteomes" id="UP000747542">
    <property type="component" value="Unassembled WGS sequence"/>
</dbReference>
<feature type="chain" id="PRO_5035212218" evidence="1">
    <location>
        <begin position="25"/>
        <end position="242"/>
    </location>
</feature>
<dbReference type="PANTHER" id="PTHR21398:SF6">
    <property type="entry name" value="AGAP007094-PA"/>
    <property type="match status" value="1"/>
</dbReference>